<keyword evidence="4" id="KW-1185">Reference proteome</keyword>
<dbReference type="SUPFAM" id="SSF52821">
    <property type="entry name" value="Rhodanese/Cell cycle control phosphatase"/>
    <property type="match status" value="1"/>
</dbReference>
<gene>
    <name evidence="3" type="ORF">BPP43_02200</name>
</gene>
<evidence type="ECO:0000313" key="3">
    <source>
        <dbReference type="EMBL" id="AGA65766.1"/>
    </source>
</evidence>
<name>A0A3B6VIK7_BRAPL</name>
<accession>A0A3B6VIK7</accession>
<feature type="transmembrane region" description="Helical" evidence="1">
    <location>
        <begin position="6"/>
        <end position="25"/>
    </location>
</feature>
<evidence type="ECO:0000259" key="2">
    <source>
        <dbReference type="PROSITE" id="PS50206"/>
    </source>
</evidence>
<dbReference type="PANTHER" id="PTHR43031">
    <property type="entry name" value="FAD-DEPENDENT OXIDOREDUCTASE"/>
    <property type="match status" value="1"/>
</dbReference>
<dbReference type="InterPro" id="IPR050229">
    <property type="entry name" value="GlpE_sulfurtransferase"/>
</dbReference>
<dbReference type="Gene3D" id="3.40.250.10">
    <property type="entry name" value="Rhodanese-like domain"/>
    <property type="match status" value="1"/>
</dbReference>
<reference evidence="3 4" key="1">
    <citation type="journal article" date="2013" name="Genome Announc.">
        <title>Complete Genome Sequence of the Porcine Strain Brachyspira pilosicoli P43/6/78(T.).</title>
        <authorList>
            <person name="Lin C."/>
            <person name="den Bakker H.C."/>
            <person name="Suzuki H."/>
            <person name="Lefebure T."/>
            <person name="Ponnala L."/>
            <person name="Sun Q."/>
            <person name="Stanhope M.J."/>
            <person name="Wiedmann M."/>
            <person name="Duhamel G.E."/>
        </authorList>
    </citation>
    <scope>NUCLEOTIDE SEQUENCE [LARGE SCALE GENOMIC DNA]</scope>
    <source>
        <strain evidence="3 4">P43/6/78</strain>
    </source>
</reference>
<protein>
    <submittedName>
        <fullName evidence="3">Putative rhodanese-like protein</fullName>
    </submittedName>
</protein>
<keyword evidence="1" id="KW-1133">Transmembrane helix</keyword>
<dbReference type="InterPro" id="IPR036873">
    <property type="entry name" value="Rhodanese-like_dom_sf"/>
</dbReference>
<dbReference type="CDD" id="cd00158">
    <property type="entry name" value="RHOD"/>
    <property type="match status" value="1"/>
</dbReference>
<dbReference type="AlphaFoldDB" id="A0A3B6VIK7"/>
<dbReference type="Pfam" id="PF00581">
    <property type="entry name" value="Rhodanese"/>
    <property type="match status" value="1"/>
</dbReference>
<dbReference type="KEGG" id="bpip:BPP43_02200"/>
<feature type="domain" description="Rhodanese" evidence="2">
    <location>
        <begin position="48"/>
        <end position="137"/>
    </location>
</feature>
<organism evidence="3 4">
    <name type="scientific">Brachyspira pilosicoli P43/6/78</name>
    <dbReference type="NCBI Taxonomy" id="1042417"/>
    <lineage>
        <taxon>Bacteria</taxon>
        <taxon>Pseudomonadati</taxon>
        <taxon>Spirochaetota</taxon>
        <taxon>Spirochaetia</taxon>
        <taxon>Brachyspirales</taxon>
        <taxon>Brachyspiraceae</taxon>
        <taxon>Brachyspira</taxon>
    </lineage>
</organism>
<evidence type="ECO:0000313" key="4">
    <source>
        <dbReference type="Proteomes" id="UP000010793"/>
    </source>
</evidence>
<keyword evidence="1" id="KW-0472">Membrane</keyword>
<proteinExistence type="predicted"/>
<keyword evidence="1" id="KW-0812">Transmembrane</keyword>
<dbReference type="GeneID" id="56438762"/>
<evidence type="ECO:0000256" key="1">
    <source>
        <dbReference type="SAM" id="Phobius"/>
    </source>
</evidence>
<dbReference type="InterPro" id="IPR001763">
    <property type="entry name" value="Rhodanese-like_dom"/>
</dbReference>
<sequence length="137" mass="15796">MSNTLSLIILLIVFFIIITFVKKIIFNIMSKGKYKNIKLNEAIELYKNNKNIGLIDVRSYQEVQYSGYIKNSINIALDDSNFDNKMSKLDKDKEYIVYCASGSRSSYACMRMYKLGFKNIYNLTYAGYSALSNALKK</sequence>
<dbReference type="PROSITE" id="PS50206">
    <property type="entry name" value="RHODANESE_3"/>
    <property type="match status" value="1"/>
</dbReference>
<dbReference type="SMART" id="SM00450">
    <property type="entry name" value="RHOD"/>
    <property type="match status" value="1"/>
</dbReference>
<dbReference type="EMBL" id="CP002873">
    <property type="protein sequence ID" value="AGA65766.1"/>
    <property type="molecule type" value="Genomic_DNA"/>
</dbReference>
<dbReference type="RefSeq" id="WP_013243137.1">
    <property type="nucleotide sequence ID" value="NC_019908.1"/>
</dbReference>
<dbReference type="Proteomes" id="UP000010793">
    <property type="component" value="Chromosome"/>
</dbReference>
<dbReference type="PANTHER" id="PTHR43031:SF1">
    <property type="entry name" value="PYRIDINE NUCLEOTIDE-DISULPHIDE OXIDOREDUCTASE"/>
    <property type="match status" value="1"/>
</dbReference>